<dbReference type="AlphaFoldDB" id="U6JUX5"/>
<organism evidence="1 2">
    <name type="scientific">Eimeria mitis</name>
    <dbReference type="NCBI Taxonomy" id="44415"/>
    <lineage>
        <taxon>Eukaryota</taxon>
        <taxon>Sar</taxon>
        <taxon>Alveolata</taxon>
        <taxon>Apicomplexa</taxon>
        <taxon>Conoidasida</taxon>
        <taxon>Coccidia</taxon>
        <taxon>Eucoccidiorida</taxon>
        <taxon>Eimeriorina</taxon>
        <taxon>Eimeriidae</taxon>
        <taxon>Eimeria</taxon>
    </lineage>
</organism>
<sequence>MAPGAPHEAFHTSFPLPSFFRRHELTSSRSHGPPAVSAEHRFPQTSVGFYLDRRRQKVNRKNADAPRAPKHIDMHALLQRLHESAMQQPTVTASVATLPAAAPPAAPAGDA</sequence>
<dbReference type="VEuPathDB" id="ToxoDB:EMH_0048330"/>
<reference evidence="1" key="1">
    <citation type="submission" date="2013-10" db="EMBL/GenBank/DDBJ databases">
        <title>Genomic analysis of the causative agents of coccidiosis in chickens.</title>
        <authorList>
            <person name="Reid A.J."/>
            <person name="Blake D."/>
            <person name="Billington K."/>
            <person name="Browne H."/>
            <person name="Dunn M."/>
            <person name="Hung S."/>
            <person name="Kawahara F."/>
            <person name="Miranda-Saavedra D."/>
            <person name="Mourier T."/>
            <person name="Nagra H."/>
            <person name="Otto T.D."/>
            <person name="Rawlings N."/>
            <person name="Sanchez A."/>
            <person name="Sanders M."/>
            <person name="Subramaniam C."/>
            <person name="Tay Y."/>
            <person name="Dear P."/>
            <person name="Doerig C."/>
            <person name="Gruber A."/>
            <person name="Parkinson J."/>
            <person name="Shirley M."/>
            <person name="Wan K.L."/>
            <person name="Berriman M."/>
            <person name="Tomley F."/>
            <person name="Pain A."/>
        </authorList>
    </citation>
    <scope>NUCLEOTIDE SEQUENCE [LARGE SCALE GENOMIC DNA]</scope>
    <source>
        <strain evidence="1">Houghton</strain>
    </source>
</reference>
<reference evidence="1" key="2">
    <citation type="submission" date="2013-10" db="EMBL/GenBank/DDBJ databases">
        <authorList>
            <person name="Aslett M."/>
        </authorList>
    </citation>
    <scope>NUCLEOTIDE SEQUENCE [LARGE SCALE GENOMIC DNA]</scope>
    <source>
        <strain evidence="1">Houghton</strain>
    </source>
</reference>
<name>U6JUX5_9EIME</name>
<gene>
    <name evidence="1" type="ORF">EMH_0048330</name>
</gene>
<protein>
    <submittedName>
        <fullName evidence="1">Uncharacterized protein</fullName>
    </submittedName>
</protein>
<proteinExistence type="predicted"/>
<evidence type="ECO:0000313" key="1">
    <source>
        <dbReference type="EMBL" id="CDJ29275.1"/>
    </source>
</evidence>
<dbReference type="Proteomes" id="UP000030744">
    <property type="component" value="Unassembled WGS sequence"/>
</dbReference>
<accession>U6JUX5</accession>
<dbReference type="GeneID" id="25379520"/>
<keyword evidence="2" id="KW-1185">Reference proteome</keyword>
<dbReference type="EMBL" id="HG681823">
    <property type="protein sequence ID" value="CDJ29275.1"/>
    <property type="molecule type" value="Genomic_DNA"/>
</dbReference>
<evidence type="ECO:0000313" key="2">
    <source>
        <dbReference type="Proteomes" id="UP000030744"/>
    </source>
</evidence>
<dbReference type="OrthoDB" id="10551321at2759"/>
<dbReference type="RefSeq" id="XP_013351844.1">
    <property type="nucleotide sequence ID" value="XM_013496390.1"/>
</dbReference>